<dbReference type="eggNOG" id="COG0639">
    <property type="taxonomic scope" value="Bacteria"/>
</dbReference>
<dbReference type="GO" id="GO:0016791">
    <property type="term" value="F:phosphatase activity"/>
    <property type="evidence" value="ECO:0007669"/>
    <property type="project" value="TreeGrafter"/>
</dbReference>
<dbReference type="PIRSF" id="PIRSF000883">
    <property type="entry name" value="Pesterase_MJ0912"/>
    <property type="match status" value="1"/>
</dbReference>
<dbReference type="InterPro" id="IPR024654">
    <property type="entry name" value="Calcineurin-like_PHP_lpxH"/>
</dbReference>
<keyword evidence="3" id="KW-1185">Reference proteome</keyword>
<dbReference type="Gene3D" id="3.60.21.10">
    <property type="match status" value="1"/>
</dbReference>
<dbReference type="GO" id="GO:0005737">
    <property type="term" value="C:cytoplasm"/>
    <property type="evidence" value="ECO:0007669"/>
    <property type="project" value="TreeGrafter"/>
</dbReference>
<dbReference type="OrthoDB" id="9813918at2"/>
<accession>A0A9E7CWN1</accession>
<dbReference type="SUPFAM" id="SSF56300">
    <property type="entry name" value="Metallo-dependent phosphatases"/>
    <property type="match status" value="1"/>
</dbReference>
<dbReference type="KEGG" id="aaco:K1I37_04835"/>
<comment type="similarity">
    <text evidence="1">Belongs to the metallophosphoesterase superfamily. YfcE family.</text>
</comment>
<name>T0BRB6_ALIAG</name>
<dbReference type="Pfam" id="PF12850">
    <property type="entry name" value="Metallophos_2"/>
    <property type="match status" value="1"/>
</dbReference>
<evidence type="ECO:0000313" key="2">
    <source>
        <dbReference type="EMBL" id="UNO49838.1"/>
    </source>
</evidence>
<dbReference type="AlphaFoldDB" id="T0BRB6"/>
<dbReference type="PANTHER" id="PTHR42850:SF2">
    <property type="entry name" value="BLL5683 PROTEIN"/>
    <property type="match status" value="1"/>
</dbReference>
<sequence length="239" mass="26954">MRVAFISDIHGNAVALRAVLEDIEQTGCQEIYVLGDICYRGPDPKECLELVQSVATDVIKGNADEWVVNGVQRGQVPEQRLLVMRAEQQFTVNQLTTGDIQYLDQLPMTLAKSNGGIDWFAFHATPNDLFAVVQATTEEEIVERQIFGAREASVYLYGHIHLPYVREIGQRTIVNLGSVGLPFDGIPEASYVVLDFDGTRVNINLRRVPYDIDEAIRRLREVDYPNVPYISKVYREGRP</sequence>
<proteinExistence type="inferred from homology"/>
<evidence type="ECO:0000256" key="1">
    <source>
        <dbReference type="ARBA" id="ARBA00008950"/>
    </source>
</evidence>
<reference evidence="3" key="1">
    <citation type="journal article" date="2022" name="G3 (Bethesda)">
        <title>Unveiling the complete genome sequence of Alicyclobacillus acidoterrestris DSM 3922T, a taint-producing strain.</title>
        <authorList>
            <person name="Leonardo I.C."/>
            <person name="Barreto Crespo M.T."/>
            <person name="Gaspar F.B."/>
        </authorList>
    </citation>
    <scope>NUCLEOTIDE SEQUENCE [LARGE SCALE GENOMIC DNA]</scope>
    <source>
        <strain evidence="3">DSM 3922</strain>
    </source>
</reference>
<dbReference type="InterPro" id="IPR050126">
    <property type="entry name" value="Ap4A_hydrolase"/>
</dbReference>
<gene>
    <name evidence="2" type="ORF">K1I37_04835</name>
</gene>
<dbReference type="EMBL" id="CP080467">
    <property type="protein sequence ID" value="UNO49838.1"/>
    <property type="molecule type" value="Genomic_DNA"/>
</dbReference>
<protein>
    <submittedName>
        <fullName evidence="2">Metallophosphoesterase family protein</fullName>
    </submittedName>
</protein>
<evidence type="ECO:0000313" key="3">
    <source>
        <dbReference type="Proteomes" id="UP000829401"/>
    </source>
</evidence>
<dbReference type="PANTHER" id="PTHR42850">
    <property type="entry name" value="METALLOPHOSPHOESTERASE"/>
    <property type="match status" value="1"/>
</dbReference>
<dbReference type="InterPro" id="IPR011152">
    <property type="entry name" value="Pesterase_MJ0912"/>
</dbReference>
<dbReference type="InterPro" id="IPR029052">
    <property type="entry name" value="Metallo-depent_PP-like"/>
</dbReference>
<dbReference type="Proteomes" id="UP000829401">
    <property type="component" value="Chromosome"/>
</dbReference>
<accession>T0BRB6</accession>
<dbReference type="STRING" id="1356854.N007_01510"/>
<organism evidence="2 3">
    <name type="scientific">Alicyclobacillus acidoterrestris (strain ATCC 49025 / DSM 3922 / CIP 106132 / NCIMB 13137 / GD3B)</name>
    <dbReference type="NCBI Taxonomy" id="1356854"/>
    <lineage>
        <taxon>Bacteria</taxon>
        <taxon>Bacillati</taxon>
        <taxon>Bacillota</taxon>
        <taxon>Bacilli</taxon>
        <taxon>Bacillales</taxon>
        <taxon>Alicyclobacillaceae</taxon>
        <taxon>Alicyclobacillus</taxon>
    </lineage>
</organism>